<protein>
    <submittedName>
        <fullName evidence="2">Uncharacterized protein</fullName>
    </submittedName>
</protein>
<feature type="non-terminal residue" evidence="2">
    <location>
        <position position="1"/>
    </location>
</feature>
<feature type="compositionally biased region" description="Basic and acidic residues" evidence="1">
    <location>
        <begin position="134"/>
        <end position="144"/>
    </location>
</feature>
<sequence>DRGMMDEQVLLETYRGSLRDLLHRVTQYLEEAERRDRNTGVTIDYLQLNIEHVTDQLEMGKKKGARGKRTSASQPSSATDADSSTATRTEESVAPSENASVVTRESMTESMEDDYITAALDSTASSASIELMEEQRHNLIERTSHAHSCPAPSSPAHTDNTQDGREMEERMGAGGEDETQEEEEEEE</sequence>
<accession>A0AAV5V8U5</accession>
<feature type="non-terminal residue" evidence="2">
    <location>
        <position position="187"/>
    </location>
</feature>
<dbReference type="EMBL" id="BTSY01000002">
    <property type="protein sequence ID" value="GMT14325.1"/>
    <property type="molecule type" value="Genomic_DNA"/>
</dbReference>
<name>A0AAV5V8U5_9BILA</name>
<dbReference type="AlphaFoldDB" id="A0AAV5V8U5"/>
<reference evidence="2" key="1">
    <citation type="submission" date="2023-10" db="EMBL/GenBank/DDBJ databases">
        <title>Genome assembly of Pristionchus species.</title>
        <authorList>
            <person name="Yoshida K."/>
            <person name="Sommer R.J."/>
        </authorList>
    </citation>
    <scope>NUCLEOTIDE SEQUENCE</scope>
    <source>
        <strain evidence="2">RS5133</strain>
    </source>
</reference>
<evidence type="ECO:0000313" key="3">
    <source>
        <dbReference type="Proteomes" id="UP001432322"/>
    </source>
</evidence>
<evidence type="ECO:0000256" key="1">
    <source>
        <dbReference type="SAM" id="MobiDB-lite"/>
    </source>
</evidence>
<dbReference type="Proteomes" id="UP001432322">
    <property type="component" value="Unassembled WGS sequence"/>
</dbReference>
<proteinExistence type="predicted"/>
<feature type="compositionally biased region" description="Low complexity" evidence="1">
    <location>
        <begin position="146"/>
        <end position="157"/>
    </location>
</feature>
<keyword evidence="3" id="KW-1185">Reference proteome</keyword>
<gene>
    <name evidence="2" type="ORF">PFISCL1PPCAC_5622</name>
</gene>
<feature type="region of interest" description="Disordered" evidence="1">
    <location>
        <begin position="58"/>
        <end position="110"/>
    </location>
</feature>
<feature type="compositionally biased region" description="Low complexity" evidence="1">
    <location>
        <begin position="70"/>
        <end position="87"/>
    </location>
</feature>
<organism evidence="2 3">
    <name type="scientific">Pristionchus fissidentatus</name>
    <dbReference type="NCBI Taxonomy" id="1538716"/>
    <lineage>
        <taxon>Eukaryota</taxon>
        <taxon>Metazoa</taxon>
        <taxon>Ecdysozoa</taxon>
        <taxon>Nematoda</taxon>
        <taxon>Chromadorea</taxon>
        <taxon>Rhabditida</taxon>
        <taxon>Rhabditina</taxon>
        <taxon>Diplogasteromorpha</taxon>
        <taxon>Diplogasteroidea</taxon>
        <taxon>Neodiplogasteridae</taxon>
        <taxon>Pristionchus</taxon>
    </lineage>
</organism>
<feature type="compositionally biased region" description="Basic and acidic residues" evidence="1">
    <location>
        <begin position="160"/>
        <end position="171"/>
    </location>
</feature>
<feature type="compositionally biased region" description="Acidic residues" evidence="1">
    <location>
        <begin position="175"/>
        <end position="187"/>
    </location>
</feature>
<evidence type="ECO:0000313" key="2">
    <source>
        <dbReference type="EMBL" id="GMT14325.1"/>
    </source>
</evidence>
<feature type="region of interest" description="Disordered" evidence="1">
    <location>
        <begin position="134"/>
        <end position="187"/>
    </location>
</feature>
<comment type="caution">
    <text evidence="2">The sequence shown here is derived from an EMBL/GenBank/DDBJ whole genome shotgun (WGS) entry which is preliminary data.</text>
</comment>
<feature type="compositionally biased region" description="Polar residues" evidence="1">
    <location>
        <begin position="95"/>
        <end position="109"/>
    </location>
</feature>